<keyword evidence="1" id="KW-0812">Transmembrane</keyword>
<gene>
    <name evidence="2" type="ORF">ACFFNY_21820</name>
</gene>
<feature type="transmembrane region" description="Helical" evidence="1">
    <location>
        <begin position="617"/>
        <end position="637"/>
    </location>
</feature>
<comment type="caution">
    <text evidence="2">The sequence shown here is derived from an EMBL/GenBank/DDBJ whole genome shotgun (WGS) entry which is preliminary data.</text>
</comment>
<feature type="transmembrane region" description="Helical" evidence="1">
    <location>
        <begin position="643"/>
        <end position="661"/>
    </location>
</feature>
<evidence type="ECO:0008006" key="4">
    <source>
        <dbReference type="Google" id="ProtNLM"/>
    </source>
</evidence>
<evidence type="ECO:0000313" key="2">
    <source>
        <dbReference type="EMBL" id="MFB9754216.1"/>
    </source>
</evidence>
<accession>A0ABV5W0X9</accession>
<evidence type="ECO:0000256" key="1">
    <source>
        <dbReference type="SAM" id="Phobius"/>
    </source>
</evidence>
<evidence type="ECO:0000313" key="3">
    <source>
        <dbReference type="Proteomes" id="UP001589619"/>
    </source>
</evidence>
<protein>
    <recommendedName>
        <fullName evidence="4">Phage tail tape measure protein</fullName>
    </recommendedName>
</protein>
<organism evidence="2 3">
    <name type="scientific">Paenibacillus hodogayensis</name>
    <dbReference type="NCBI Taxonomy" id="279208"/>
    <lineage>
        <taxon>Bacteria</taxon>
        <taxon>Bacillati</taxon>
        <taxon>Bacillota</taxon>
        <taxon>Bacilli</taxon>
        <taxon>Bacillales</taxon>
        <taxon>Paenibacillaceae</taxon>
        <taxon>Paenibacillus</taxon>
    </lineage>
</organism>
<keyword evidence="1" id="KW-1133">Transmembrane helix</keyword>
<feature type="transmembrane region" description="Helical" evidence="1">
    <location>
        <begin position="556"/>
        <end position="577"/>
    </location>
</feature>
<keyword evidence="3" id="KW-1185">Reference proteome</keyword>
<reference evidence="2 3" key="1">
    <citation type="submission" date="2024-09" db="EMBL/GenBank/DDBJ databases">
        <authorList>
            <person name="Sun Q."/>
            <person name="Mori K."/>
        </authorList>
    </citation>
    <scope>NUCLEOTIDE SEQUENCE [LARGE SCALE GENOMIC DNA]</scope>
    <source>
        <strain evidence="2 3">JCM 12520</strain>
    </source>
</reference>
<dbReference type="Proteomes" id="UP001589619">
    <property type="component" value="Unassembled WGS sequence"/>
</dbReference>
<name>A0ABV5W0X9_9BACL</name>
<dbReference type="EMBL" id="JBHMAG010000014">
    <property type="protein sequence ID" value="MFB9754216.1"/>
    <property type="molecule type" value="Genomic_DNA"/>
</dbReference>
<sequence>MATILDSLRLIEQLYRPLQQVRNAARQTEQTMGQLRKELNRPMALNLDTSRVAAQTSKMRERIEAQLKGMVVRVDIRLPTQLHSHFRQARDMVLALNAEIARLRVPRTFIASLLDALHQVRKLREELNKPMEPTIKVNRLNEQVQSIRQRLENQLKDIPVHLDVQIPKQLQSLLQSLYMLVDRLLRAIGHLNGSLKAAGALRGGAAGGDPASGAGGKKGAGWLSGLANGLRRIWGLGARNAQVMNQLKLPDSLLTDVSQLVQLQQQSIGEQQQMVKLLKEMGDGAGKAEKASGGWLDKMRGVVGQYATLQNAMKLINATIVGAAKDDGMKAQFVARTGNKDVGGAMYDKFRSEAVKAGADVEQTLKGSLSFFSVTQNSRQISELNRMARQMAAFDLKGGGIEEAAEALRGAMTGDMDGLTEKYAIPPSSVNGDELENLGRSGNMDGFLQAFDKLLEASQMGKQAFATVQETAGRQFDKLSGHLKSSFSNAGQAALQALLPLLTMLNDAFESGKFQPFFNALSLGLSWVAEGLKFVWEAANAAFTAVAQGWSSFQPFLIAAATVLVPFLIAGLWAMVSPILAQAAAWLAAAWPVLLLIAIFGAFLFVLQSWGVTTEQIVGTIIGIFFMLGARINNIIASAWNEFAMFAEFLVNLFIDPVYAVQKLFFDLKMMFLDSLYNMAKGVEGFAGSFISNIVGAVNMALDGLNNLLEIIGKVTGKDFGKIELLDTSNPRAMSEGLKKAMDLLEQQKPTSTKQTLSIPRMELIDASTAYNSGYSAGGKLLGALDKLKLPAMPGNGDALAGWDATHNGIPNLKQIDKVGEIGKIGDTVDISSEDLKLMRDLADLSSIQNFVTLTPTVQVTTGDIHQPTDVDAVIRGIEMAMVREISNSAQGVYG</sequence>
<keyword evidence="1" id="KW-0472">Membrane</keyword>
<dbReference type="RefSeq" id="WP_344914078.1">
    <property type="nucleotide sequence ID" value="NZ_BAAAYO010000013.1"/>
</dbReference>
<proteinExistence type="predicted"/>
<feature type="transmembrane region" description="Helical" evidence="1">
    <location>
        <begin position="583"/>
        <end position="605"/>
    </location>
</feature>